<dbReference type="PANTHER" id="PTHR23505">
    <property type="entry name" value="SPINSTER"/>
    <property type="match status" value="1"/>
</dbReference>
<evidence type="ECO:0000313" key="10">
    <source>
        <dbReference type="Proteomes" id="UP000023152"/>
    </source>
</evidence>
<feature type="transmembrane region" description="Helical" evidence="8">
    <location>
        <begin position="64"/>
        <end position="83"/>
    </location>
</feature>
<comment type="subcellular location">
    <subcellularLocation>
        <location evidence="1">Membrane</location>
        <topology evidence="1">Multi-pass membrane protein</topology>
    </subcellularLocation>
</comment>
<dbReference type="InterPro" id="IPR044770">
    <property type="entry name" value="MFS_spinster-like"/>
</dbReference>
<dbReference type="InterPro" id="IPR011701">
    <property type="entry name" value="MFS"/>
</dbReference>
<dbReference type="AlphaFoldDB" id="X6M4F7"/>
<evidence type="ECO:0000313" key="9">
    <source>
        <dbReference type="EMBL" id="ETO07900.1"/>
    </source>
</evidence>
<keyword evidence="5 8" id="KW-0472">Membrane</keyword>
<reference evidence="9 10" key="1">
    <citation type="journal article" date="2013" name="Curr. Biol.">
        <title>The Genome of the Foraminiferan Reticulomyxa filosa.</title>
        <authorList>
            <person name="Glockner G."/>
            <person name="Hulsmann N."/>
            <person name="Schleicher M."/>
            <person name="Noegel A.A."/>
            <person name="Eichinger L."/>
            <person name="Gallinger C."/>
            <person name="Pawlowski J."/>
            <person name="Sierra R."/>
            <person name="Euteneuer U."/>
            <person name="Pillet L."/>
            <person name="Moustafa A."/>
            <person name="Platzer M."/>
            <person name="Groth M."/>
            <person name="Szafranski K."/>
            <person name="Schliwa M."/>
        </authorList>
    </citation>
    <scope>NUCLEOTIDE SEQUENCE [LARGE SCALE GENOMIC DNA]</scope>
</reference>
<name>X6M4F7_RETFI</name>
<proteinExistence type="inferred from homology"/>
<dbReference type="GO" id="GO:0022857">
    <property type="term" value="F:transmembrane transporter activity"/>
    <property type="evidence" value="ECO:0007669"/>
    <property type="project" value="InterPro"/>
</dbReference>
<keyword evidence="3 8" id="KW-0812">Transmembrane</keyword>
<feature type="transmembrane region" description="Helical" evidence="8">
    <location>
        <begin position="219"/>
        <end position="239"/>
    </location>
</feature>
<evidence type="ECO:0000256" key="5">
    <source>
        <dbReference type="ARBA" id="ARBA00023136"/>
    </source>
</evidence>
<evidence type="ECO:0000256" key="4">
    <source>
        <dbReference type="ARBA" id="ARBA00022989"/>
    </source>
</evidence>
<dbReference type="InterPro" id="IPR036259">
    <property type="entry name" value="MFS_trans_sf"/>
</dbReference>
<keyword evidence="2" id="KW-0813">Transport</keyword>
<feature type="region of interest" description="Disordered" evidence="7">
    <location>
        <begin position="117"/>
        <end position="144"/>
    </location>
</feature>
<dbReference type="CDD" id="cd06174">
    <property type="entry name" value="MFS"/>
    <property type="match status" value="1"/>
</dbReference>
<sequence length="341" mass="38403">MENYTQKAMATSMTNPLSASLIAEYFPNHMKATAMSLYNVAVYVGFSIALGLGNIIQHKYSWRYVWWIFGFAGCVWSIFVCLLPTPNSNSDSNSLVLLSSASLSKSLALASSTDNRNETTLECTPCDDNNNNDNDNNNSNTKHSITNENTIDAQLLPETTDSKEVVELMDILRYLIKTPSLMLLLIVSLYRNSGGYVWAYQANNYFANVKHQSDNQIAIYMFWVPAVGGSIGLVSGSIFSDQLVKRGYPSLCTYTFQRIIFVVGLIGTLFLPPPYCYLSMFVMYLFSEQWISICVTLVMELTPDKMKSTMLSVYYFIVGFAGFMPQLFRRDLKRKGVNNEN</sequence>
<evidence type="ECO:0008006" key="11">
    <source>
        <dbReference type="Google" id="ProtNLM"/>
    </source>
</evidence>
<evidence type="ECO:0000256" key="2">
    <source>
        <dbReference type="ARBA" id="ARBA00022448"/>
    </source>
</evidence>
<gene>
    <name evidence="9" type="ORF">RFI_29490</name>
</gene>
<dbReference type="Pfam" id="PF07690">
    <property type="entry name" value="MFS_1"/>
    <property type="match status" value="1"/>
</dbReference>
<accession>X6M4F7</accession>
<evidence type="ECO:0000256" key="1">
    <source>
        <dbReference type="ARBA" id="ARBA00004141"/>
    </source>
</evidence>
<keyword evidence="4 8" id="KW-1133">Transmembrane helix</keyword>
<evidence type="ECO:0000256" key="6">
    <source>
        <dbReference type="ARBA" id="ARBA00024338"/>
    </source>
</evidence>
<dbReference type="EMBL" id="ASPP01025582">
    <property type="protein sequence ID" value="ETO07900.1"/>
    <property type="molecule type" value="Genomic_DNA"/>
</dbReference>
<feature type="transmembrane region" description="Helical" evidence="8">
    <location>
        <begin position="251"/>
        <end position="271"/>
    </location>
</feature>
<evidence type="ECO:0000256" key="3">
    <source>
        <dbReference type="ARBA" id="ARBA00022692"/>
    </source>
</evidence>
<feature type="compositionally biased region" description="Low complexity" evidence="7">
    <location>
        <begin position="127"/>
        <end position="140"/>
    </location>
</feature>
<keyword evidence="10" id="KW-1185">Reference proteome</keyword>
<dbReference type="Gene3D" id="1.20.1250.20">
    <property type="entry name" value="MFS general substrate transporter like domains"/>
    <property type="match status" value="1"/>
</dbReference>
<feature type="transmembrane region" description="Helical" evidence="8">
    <location>
        <begin position="181"/>
        <end position="199"/>
    </location>
</feature>
<dbReference type="OrthoDB" id="3639251at2759"/>
<protein>
    <recommendedName>
        <fullName evidence="11">Major facilitator superfamily (MFS) profile domain-containing protein</fullName>
    </recommendedName>
</protein>
<dbReference type="PANTHER" id="PTHR23505:SF79">
    <property type="entry name" value="PROTEIN SPINSTER"/>
    <property type="match status" value="1"/>
</dbReference>
<dbReference type="Proteomes" id="UP000023152">
    <property type="component" value="Unassembled WGS sequence"/>
</dbReference>
<feature type="transmembrane region" description="Helical" evidence="8">
    <location>
        <begin position="37"/>
        <end position="58"/>
    </location>
</feature>
<dbReference type="GO" id="GO:0016020">
    <property type="term" value="C:membrane"/>
    <property type="evidence" value="ECO:0007669"/>
    <property type="project" value="UniProtKB-SubCell"/>
</dbReference>
<organism evidence="9 10">
    <name type="scientific">Reticulomyxa filosa</name>
    <dbReference type="NCBI Taxonomy" id="46433"/>
    <lineage>
        <taxon>Eukaryota</taxon>
        <taxon>Sar</taxon>
        <taxon>Rhizaria</taxon>
        <taxon>Retaria</taxon>
        <taxon>Foraminifera</taxon>
        <taxon>Monothalamids</taxon>
        <taxon>Reticulomyxidae</taxon>
        <taxon>Reticulomyxa</taxon>
    </lineage>
</organism>
<comment type="similarity">
    <text evidence="6">Belongs to the major facilitator superfamily. Spinster (TC 2.A.1.49) family.</text>
</comment>
<feature type="transmembrane region" description="Helical" evidence="8">
    <location>
        <begin position="311"/>
        <end position="328"/>
    </location>
</feature>
<comment type="caution">
    <text evidence="9">The sequence shown here is derived from an EMBL/GenBank/DDBJ whole genome shotgun (WGS) entry which is preliminary data.</text>
</comment>
<evidence type="ECO:0000256" key="8">
    <source>
        <dbReference type="SAM" id="Phobius"/>
    </source>
</evidence>
<evidence type="ECO:0000256" key="7">
    <source>
        <dbReference type="SAM" id="MobiDB-lite"/>
    </source>
</evidence>
<dbReference type="SUPFAM" id="SSF103473">
    <property type="entry name" value="MFS general substrate transporter"/>
    <property type="match status" value="1"/>
</dbReference>